<organism evidence="2 3">
    <name type="scientific">Flavobacterium agricola</name>
    <dbReference type="NCBI Taxonomy" id="2870839"/>
    <lineage>
        <taxon>Bacteria</taxon>
        <taxon>Pseudomonadati</taxon>
        <taxon>Bacteroidota</taxon>
        <taxon>Flavobacteriia</taxon>
        <taxon>Flavobacteriales</taxon>
        <taxon>Flavobacteriaceae</taxon>
        <taxon>Flavobacterium</taxon>
    </lineage>
</organism>
<dbReference type="EMBL" id="CP081495">
    <property type="protein sequence ID" value="UYW01069.1"/>
    <property type="molecule type" value="Genomic_DNA"/>
</dbReference>
<evidence type="ECO:0000313" key="2">
    <source>
        <dbReference type="EMBL" id="UYW01069.1"/>
    </source>
</evidence>
<keyword evidence="1" id="KW-0732">Signal</keyword>
<gene>
    <name evidence="2" type="ORF">K5I29_11370</name>
</gene>
<dbReference type="PROSITE" id="PS51257">
    <property type="entry name" value="PROKAR_LIPOPROTEIN"/>
    <property type="match status" value="1"/>
</dbReference>
<name>A0ABY6LXL1_9FLAO</name>
<proteinExistence type="predicted"/>
<protein>
    <submittedName>
        <fullName evidence="2">Nicotinic acid mononucleotide adenyltransferase</fullName>
    </submittedName>
</protein>
<evidence type="ECO:0000313" key="3">
    <source>
        <dbReference type="Proteomes" id="UP001163328"/>
    </source>
</evidence>
<dbReference type="RefSeq" id="WP_264433458.1">
    <property type="nucleotide sequence ID" value="NZ_CP081495.1"/>
</dbReference>
<sequence>MKKIFYVFTALVLFTLASCSSTDDYYADVDYSNILQSYDLWEIDHSRTYGAGAVPFLDKAITITFSRGTLFANNNFSGLGYVGNGFGIDVGYYKLGYNSVEVTHDLDGRYFLELISVNQNQIQLYDRNQRVTYVLNGYYKNDYNYEYVVYNNVGLLLQEFVAWRKISAEGGVPNLFDEENFLGFETFNNEFVSSNSPLNTPINYIDWNYGGFYYVSNTNNFKIKRLQLQFPDGNENFELTLINNGYDDSIYLYHLSSGTNYVFMGDGYIQFMRSQKDADSQPKQAKRVVSKRR</sequence>
<feature type="chain" id="PRO_5047548516" evidence="1">
    <location>
        <begin position="23"/>
        <end position="293"/>
    </location>
</feature>
<evidence type="ECO:0000256" key="1">
    <source>
        <dbReference type="SAM" id="SignalP"/>
    </source>
</evidence>
<feature type="signal peptide" evidence="1">
    <location>
        <begin position="1"/>
        <end position="22"/>
    </location>
</feature>
<keyword evidence="3" id="KW-1185">Reference proteome</keyword>
<reference evidence="2" key="1">
    <citation type="submission" date="2021-08" db="EMBL/GenBank/DDBJ databases">
        <title>Flavobacterium sp. strain CC-SYL302.</title>
        <authorList>
            <person name="Lin S.-Y."/>
            <person name="Lee T.-H."/>
            <person name="Young C.-C."/>
        </authorList>
    </citation>
    <scope>NUCLEOTIDE SEQUENCE</scope>
    <source>
        <strain evidence="2">CC-SYL302</strain>
    </source>
</reference>
<dbReference type="Proteomes" id="UP001163328">
    <property type="component" value="Chromosome"/>
</dbReference>
<accession>A0ABY6LXL1</accession>